<feature type="binding site" evidence="1">
    <location>
        <position position="393"/>
    </location>
    <ligand>
        <name>S-adenosyl-L-methionine</name>
        <dbReference type="ChEBI" id="CHEBI:59789"/>
    </ligand>
</feature>
<proteinExistence type="inferred from homology"/>
<dbReference type="InterPro" id="IPR012340">
    <property type="entry name" value="NA-bd_OB-fold"/>
</dbReference>
<feature type="active site" evidence="2">
    <location>
        <position position="420"/>
    </location>
</feature>
<keyword evidence="1 3" id="KW-0808">Transferase</keyword>
<dbReference type="Gene3D" id="2.40.50.140">
    <property type="entry name" value="Nucleic acid-binding proteins"/>
    <property type="match status" value="1"/>
</dbReference>
<dbReference type="EMBL" id="WKOD01000023">
    <property type="protein sequence ID" value="MSA68993.1"/>
    <property type="molecule type" value="Genomic_DNA"/>
</dbReference>
<dbReference type="FunFam" id="2.40.50.1070:FF:000003">
    <property type="entry name" value="23S rRNA (Uracil-5-)-methyltransferase RumA"/>
    <property type="match status" value="1"/>
</dbReference>
<keyword evidence="1 3" id="KW-0489">Methyltransferase</keyword>
<evidence type="ECO:0000313" key="3">
    <source>
        <dbReference type="EMBL" id="MSA68993.1"/>
    </source>
</evidence>
<evidence type="ECO:0000256" key="2">
    <source>
        <dbReference type="PROSITE-ProRule" id="PRU10015"/>
    </source>
</evidence>
<feature type="active site" description="Nucleophile" evidence="1">
    <location>
        <position position="420"/>
    </location>
</feature>
<keyword evidence="1" id="KW-0949">S-adenosyl-L-methionine</keyword>
<comment type="caution">
    <text evidence="3">The sequence shown here is derived from an EMBL/GenBank/DDBJ whole genome shotgun (WGS) entry which is preliminary data.</text>
</comment>
<dbReference type="RefSeq" id="WP_154237124.1">
    <property type="nucleotide sequence ID" value="NZ_WKNS01000023.1"/>
</dbReference>
<dbReference type="PANTHER" id="PTHR11061">
    <property type="entry name" value="RNA M5U METHYLTRANSFERASE"/>
    <property type="match status" value="1"/>
</dbReference>
<feature type="binding site" evidence="1">
    <location>
        <position position="324"/>
    </location>
    <ligand>
        <name>S-adenosyl-L-methionine</name>
        <dbReference type="ChEBI" id="CHEBI:59789"/>
    </ligand>
</feature>
<dbReference type="EC" id="2.1.1.190" evidence="3"/>
<dbReference type="SUPFAM" id="SSF50249">
    <property type="entry name" value="Nucleic acid-binding proteins"/>
    <property type="match status" value="1"/>
</dbReference>
<dbReference type="PROSITE" id="PS51687">
    <property type="entry name" value="SAM_MT_RNA_M5U"/>
    <property type="match status" value="1"/>
</dbReference>
<dbReference type="Gene3D" id="3.40.50.150">
    <property type="entry name" value="Vaccinia Virus protein VP39"/>
    <property type="match status" value="1"/>
</dbReference>
<dbReference type="PROSITE" id="PS01231">
    <property type="entry name" value="TRMA_2"/>
    <property type="match status" value="1"/>
</dbReference>
<dbReference type="CDD" id="cd02440">
    <property type="entry name" value="AdoMet_MTases"/>
    <property type="match status" value="1"/>
</dbReference>
<dbReference type="InterPro" id="IPR030391">
    <property type="entry name" value="MeTrfase_TrmA_CS"/>
</dbReference>
<dbReference type="InterPro" id="IPR029063">
    <property type="entry name" value="SAM-dependent_MTases_sf"/>
</dbReference>
<comment type="similarity">
    <text evidence="1">Belongs to the class I-like SAM-binding methyltransferase superfamily. RNA M5U methyltransferase family.</text>
</comment>
<feature type="binding site" evidence="1">
    <location>
        <position position="295"/>
    </location>
    <ligand>
        <name>S-adenosyl-L-methionine</name>
        <dbReference type="ChEBI" id="CHEBI:59789"/>
    </ligand>
</feature>
<name>A0A6A8HWE9_9LACO</name>
<dbReference type="GO" id="GO:0070041">
    <property type="term" value="F:rRNA (uridine-C5-)-methyltransferase activity"/>
    <property type="evidence" value="ECO:0007669"/>
    <property type="project" value="TreeGrafter"/>
</dbReference>
<organism evidence="3">
    <name type="scientific">Ligilactobacillus ruminis</name>
    <dbReference type="NCBI Taxonomy" id="1623"/>
    <lineage>
        <taxon>Bacteria</taxon>
        <taxon>Bacillati</taxon>
        <taxon>Bacillota</taxon>
        <taxon>Bacilli</taxon>
        <taxon>Lactobacillales</taxon>
        <taxon>Lactobacillaceae</taxon>
        <taxon>Ligilactobacillus</taxon>
    </lineage>
</organism>
<dbReference type="InterPro" id="IPR002792">
    <property type="entry name" value="TRAM_dom"/>
</dbReference>
<dbReference type="InterPro" id="IPR030390">
    <property type="entry name" value="MeTrfase_TrmA_AS"/>
</dbReference>
<dbReference type="SUPFAM" id="SSF53335">
    <property type="entry name" value="S-adenosyl-L-methionine-dependent methyltransferases"/>
    <property type="match status" value="1"/>
</dbReference>
<feature type="binding site" evidence="1">
    <location>
        <position position="345"/>
    </location>
    <ligand>
        <name>S-adenosyl-L-methionine</name>
        <dbReference type="ChEBI" id="CHEBI:59789"/>
    </ligand>
</feature>
<dbReference type="Pfam" id="PF01938">
    <property type="entry name" value="TRAM"/>
    <property type="match status" value="1"/>
</dbReference>
<sequence length="464" mass="52599">MMQQKKFTGKVYLKKGQTIHVKIKRLGINGEGIGYYKKKIIFIPGALPKEFVKAKITESNRNYAKAKLLEIVEKSSQRVDPADHYDVGGIELEHLNYDAQLDFKRDVILQALEKFKPRGYEKIKLRKTIGMADPYHYRNKAAFQVRMTKTGKLIAGLYKPESHHLVDLPTFETQRKLTLEIIRKTLALMEKWHVCAYNERTNKGTVKTLVVREAFATNEAQLVFVTNERFIAHASEIAAELRNEFPQLVSVMQNYNPGKTSLVYGDETTRIFGRDYIIEKLGDVSFKLSARAFFQMNPIQTKKMYDEVKQALNLKQGEILVDAYCGVGTIGLYCGKEAGLVLGMDVVSEAIADAKENAAMSGIKNVVYEEGDAKKIFAKWEKAGQKFDALVVDPPRTGLDDETIKVILRNKSKKFVYVSCNPSTLARDLVSLVSKYDVSYIQPIDMFPQTARTEAVVKLDLRPE</sequence>
<dbReference type="NCBIfam" id="TIGR00479">
    <property type="entry name" value="rumA"/>
    <property type="match status" value="1"/>
</dbReference>
<dbReference type="GO" id="GO:0070475">
    <property type="term" value="P:rRNA base methylation"/>
    <property type="evidence" value="ECO:0007669"/>
    <property type="project" value="TreeGrafter"/>
</dbReference>
<reference evidence="3" key="1">
    <citation type="journal article" date="2019" name="Nat. Med.">
        <title>A library of human gut bacterial isolates paired with longitudinal multiomics data enables mechanistic microbiome research.</title>
        <authorList>
            <person name="Poyet M."/>
            <person name="Groussin M."/>
            <person name="Gibbons S.M."/>
            <person name="Avila-Pacheco J."/>
            <person name="Jiang X."/>
            <person name="Kearney S.M."/>
            <person name="Perrotta A.R."/>
            <person name="Berdy B."/>
            <person name="Zhao S."/>
            <person name="Lieberman T.D."/>
            <person name="Swanson P.K."/>
            <person name="Smith M."/>
            <person name="Roesemann S."/>
            <person name="Alexander J.E."/>
            <person name="Rich S.A."/>
            <person name="Livny J."/>
            <person name="Vlamakis H."/>
            <person name="Clish C."/>
            <person name="Bullock K."/>
            <person name="Deik A."/>
            <person name="Scott J."/>
            <person name="Pierce K.A."/>
            <person name="Xavier R.J."/>
            <person name="Alm E.J."/>
        </authorList>
    </citation>
    <scope>NUCLEOTIDE SEQUENCE</scope>
    <source>
        <strain evidence="3">BIOML-A18</strain>
    </source>
</reference>
<gene>
    <name evidence="3" type="primary">rlmD</name>
    <name evidence="3" type="ORF">GKC89_07845</name>
</gene>
<dbReference type="PROSITE" id="PS50926">
    <property type="entry name" value="TRAM"/>
    <property type="match status" value="1"/>
</dbReference>
<dbReference type="AlphaFoldDB" id="A0A6A8HWE9"/>
<dbReference type="InterPro" id="IPR010280">
    <property type="entry name" value="U5_MeTrfase_fam"/>
</dbReference>
<protein>
    <submittedName>
        <fullName evidence="3">23S rRNA (Uracil(1939)-C(5))-methyltransferase RlmD</fullName>
        <ecNumber evidence="3">2.1.1.190</ecNumber>
    </submittedName>
</protein>
<dbReference type="Gene3D" id="2.40.50.1070">
    <property type="match status" value="1"/>
</dbReference>
<accession>A0A6A8HWE9</accession>
<dbReference type="Pfam" id="PF05958">
    <property type="entry name" value="tRNA_U5-meth_tr"/>
    <property type="match status" value="1"/>
</dbReference>
<dbReference type="FunFam" id="3.40.50.150:FF:000009">
    <property type="entry name" value="23S rRNA (Uracil(1939)-C(5))-methyltransferase RlmD"/>
    <property type="match status" value="1"/>
</dbReference>
<dbReference type="PANTHER" id="PTHR11061:SF45">
    <property type="match status" value="1"/>
</dbReference>
<dbReference type="FunFam" id="2.40.50.140:FF:000097">
    <property type="entry name" value="23S rRNA (uracil(1939)-C(5))-methyltransferase RlmD"/>
    <property type="match status" value="1"/>
</dbReference>
<dbReference type="PROSITE" id="PS01230">
    <property type="entry name" value="TRMA_1"/>
    <property type="match status" value="1"/>
</dbReference>
<evidence type="ECO:0000256" key="1">
    <source>
        <dbReference type="PROSITE-ProRule" id="PRU01024"/>
    </source>
</evidence>